<gene>
    <name evidence="2" type="ORF">PR048_018600</name>
</gene>
<comment type="caution">
    <text evidence="2">The sequence shown here is derived from an EMBL/GenBank/DDBJ whole genome shotgun (WGS) entry which is preliminary data.</text>
</comment>
<accession>A0ABQ9HCX8</accession>
<evidence type="ECO:0000313" key="2">
    <source>
        <dbReference type="EMBL" id="KAJ8882112.1"/>
    </source>
</evidence>
<keyword evidence="3" id="KW-1185">Reference proteome</keyword>
<sequence length="119" mass="13421">MSTNPSQDHQHTSCLTLSSDLSDSGHHAKAQAVDQQTQPTTSLLVHHPAFSVCCYEGGAHETVNHQYLNLETRFDFSTLKFPTPLSQIPLFEWNNPQVSMNIYVHQECCKIIPIRVSKE</sequence>
<feature type="region of interest" description="Disordered" evidence="1">
    <location>
        <begin position="1"/>
        <end position="39"/>
    </location>
</feature>
<protein>
    <submittedName>
        <fullName evidence="2">Uncharacterized protein</fullName>
    </submittedName>
</protein>
<feature type="compositionally biased region" description="Low complexity" evidence="1">
    <location>
        <begin position="12"/>
        <end position="22"/>
    </location>
</feature>
<name>A0ABQ9HCX8_9NEOP</name>
<evidence type="ECO:0000256" key="1">
    <source>
        <dbReference type="SAM" id="MobiDB-lite"/>
    </source>
</evidence>
<dbReference type="Proteomes" id="UP001159363">
    <property type="component" value="Chromosome 5"/>
</dbReference>
<reference evidence="2 3" key="1">
    <citation type="submission" date="2023-02" db="EMBL/GenBank/DDBJ databases">
        <title>LHISI_Scaffold_Assembly.</title>
        <authorList>
            <person name="Stuart O.P."/>
            <person name="Cleave R."/>
            <person name="Magrath M.J.L."/>
            <person name="Mikheyev A.S."/>
        </authorList>
    </citation>
    <scope>NUCLEOTIDE SEQUENCE [LARGE SCALE GENOMIC DNA]</scope>
    <source>
        <strain evidence="2">Daus_M_001</strain>
        <tissue evidence="2">Leg muscle</tissue>
    </source>
</reference>
<organism evidence="2 3">
    <name type="scientific">Dryococelus australis</name>
    <dbReference type="NCBI Taxonomy" id="614101"/>
    <lineage>
        <taxon>Eukaryota</taxon>
        <taxon>Metazoa</taxon>
        <taxon>Ecdysozoa</taxon>
        <taxon>Arthropoda</taxon>
        <taxon>Hexapoda</taxon>
        <taxon>Insecta</taxon>
        <taxon>Pterygota</taxon>
        <taxon>Neoptera</taxon>
        <taxon>Polyneoptera</taxon>
        <taxon>Phasmatodea</taxon>
        <taxon>Verophasmatodea</taxon>
        <taxon>Anareolatae</taxon>
        <taxon>Phasmatidae</taxon>
        <taxon>Eurycanthinae</taxon>
        <taxon>Dryococelus</taxon>
    </lineage>
</organism>
<proteinExistence type="predicted"/>
<dbReference type="EMBL" id="JARBHB010000006">
    <property type="protein sequence ID" value="KAJ8882112.1"/>
    <property type="molecule type" value="Genomic_DNA"/>
</dbReference>
<evidence type="ECO:0000313" key="3">
    <source>
        <dbReference type="Proteomes" id="UP001159363"/>
    </source>
</evidence>